<dbReference type="AlphaFoldDB" id="A2EAM2"/>
<dbReference type="EMBL" id="DS113340">
    <property type="protein sequence ID" value="EAY10333.1"/>
    <property type="molecule type" value="Genomic_DNA"/>
</dbReference>
<dbReference type="Proteomes" id="UP000001542">
    <property type="component" value="Unassembled WGS sequence"/>
</dbReference>
<accession>A2EAM2</accession>
<keyword evidence="1" id="KW-0175">Coiled coil</keyword>
<feature type="coiled-coil region" evidence="1">
    <location>
        <begin position="575"/>
        <end position="605"/>
    </location>
</feature>
<evidence type="ECO:0000256" key="2">
    <source>
        <dbReference type="SAM" id="MobiDB-lite"/>
    </source>
</evidence>
<sequence length="902" mass="104539">MRRRNKINDIAFEKFSANLSPLQSNSDSYISPTPSPKFSPHGKAFSKDTTQQGPDLTAVSEQRIHDMTEDLKTIKERMRRILKYNHAQIFTDLHVLSELNDTDQPFKAFSYDCLQYFRAYKQIERSGATNKIVGTASLKSSSYTLFNCWKKITNIFDLIDRDGLESLKNYIHGKFESIVLIINDIVRSDKRIANKNDLVVTRDNLKNLIDNLSKNIDGLIDQRELMHQKPNLADSVIYDIKSFTQIYKTSHYNEFNKVNLMQSQLSMYQSLVLTALNDIIVGINSAFSWDDDFNPINADVSKITENIKEVIKLIELPPAIVKPLKKISNVQSNPITKIQVKKDPMAEVKDFTRDFTGNGSFGVAQLENFIDEISNTMNIKISKDGDVWSRLGEVKTNIAKVIQQKEEMQKEYSAFQDKVRYQSRTITNIMKERVRMEAEKANFESEITVRNEDLEERNDELLRQINETLSIAKRREEQLFQMRATDEDGKMKRCLKTIIKRMNEMIDESEQDFSFSNDDLVTRADKLSQFISKRRCPKCRDREVEENELANKMSLLIPEKFSTISEGVDIILKDRARLMRENMVLQREVKEKTELINQMKVATQDLKGKIRELSIQIGQPIGDEDNIAAATLYAINMMEAKQKQETEKKIEEIINGHRTSLLKISKKMKMETSEYKDVKKAVKKLYRDHCELVKENEEKDKLLKEIEQWYRDFGDFHDEKLSIRDMIKELDNRENPLTKMYMDVSNESKTVKETLVICAQRLLAISQSSKYSQFSNMSTKTLIEVFNDLVNDVHDKFDEDKQKLDTYKYNETKTSDVLLGLCGRVGSFLNLKFEDRSQLGIVQLLNDLEKLIERALTDESPLFISVKKLSRYFDPIRSKLGTNSDDPDVIVPRVVQLVTQSP</sequence>
<evidence type="ECO:0000313" key="4">
    <source>
        <dbReference type="Proteomes" id="UP000001542"/>
    </source>
</evidence>
<evidence type="ECO:0000256" key="1">
    <source>
        <dbReference type="SAM" id="Coils"/>
    </source>
</evidence>
<reference evidence="3" key="1">
    <citation type="submission" date="2006-10" db="EMBL/GenBank/DDBJ databases">
        <authorList>
            <person name="Amadeo P."/>
            <person name="Zhao Q."/>
            <person name="Wortman J."/>
            <person name="Fraser-Liggett C."/>
            <person name="Carlton J."/>
        </authorList>
    </citation>
    <scope>NUCLEOTIDE SEQUENCE</scope>
    <source>
        <strain evidence="3">G3</strain>
    </source>
</reference>
<name>A2EAM2_TRIV3</name>
<feature type="coiled-coil region" evidence="1">
    <location>
        <begin position="195"/>
        <end position="229"/>
    </location>
</feature>
<dbReference type="RefSeq" id="XP_001322556.1">
    <property type="nucleotide sequence ID" value="XM_001322521.1"/>
</dbReference>
<dbReference type="KEGG" id="tva:4768266"/>
<gene>
    <name evidence="3" type="ORF">TVAG_491910</name>
</gene>
<proteinExistence type="predicted"/>
<organism evidence="3 4">
    <name type="scientific">Trichomonas vaginalis (strain ATCC PRA-98 / G3)</name>
    <dbReference type="NCBI Taxonomy" id="412133"/>
    <lineage>
        <taxon>Eukaryota</taxon>
        <taxon>Metamonada</taxon>
        <taxon>Parabasalia</taxon>
        <taxon>Trichomonadida</taxon>
        <taxon>Trichomonadidae</taxon>
        <taxon>Trichomonas</taxon>
    </lineage>
</organism>
<feature type="compositionally biased region" description="Polar residues" evidence="2">
    <location>
        <begin position="21"/>
        <end position="32"/>
    </location>
</feature>
<dbReference type="SMR" id="A2EAM2"/>
<feature type="region of interest" description="Disordered" evidence="2">
    <location>
        <begin position="21"/>
        <end position="57"/>
    </location>
</feature>
<protein>
    <submittedName>
        <fullName evidence="3">Uncharacterized protein</fullName>
    </submittedName>
</protein>
<evidence type="ECO:0000313" key="3">
    <source>
        <dbReference type="EMBL" id="EAY10333.1"/>
    </source>
</evidence>
<keyword evidence="4" id="KW-1185">Reference proteome</keyword>
<dbReference type="VEuPathDB" id="TrichDB:TVAGG3_1004570"/>
<feature type="coiled-coil region" evidence="1">
    <location>
        <begin position="391"/>
        <end position="512"/>
    </location>
</feature>
<reference evidence="3" key="2">
    <citation type="journal article" date="2007" name="Science">
        <title>Draft genome sequence of the sexually transmitted pathogen Trichomonas vaginalis.</title>
        <authorList>
            <person name="Carlton J.M."/>
            <person name="Hirt R.P."/>
            <person name="Silva J.C."/>
            <person name="Delcher A.L."/>
            <person name="Schatz M."/>
            <person name="Zhao Q."/>
            <person name="Wortman J.R."/>
            <person name="Bidwell S.L."/>
            <person name="Alsmark U.C.M."/>
            <person name="Besteiro S."/>
            <person name="Sicheritz-Ponten T."/>
            <person name="Noel C.J."/>
            <person name="Dacks J.B."/>
            <person name="Foster P.G."/>
            <person name="Simillion C."/>
            <person name="Van de Peer Y."/>
            <person name="Miranda-Saavedra D."/>
            <person name="Barton G.J."/>
            <person name="Westrop G.D."/>
            <person name="Mueller S."/>
            <person name="Dessi D."/>
            <person name="Fiori P.L."/>
            <person name="Ren Q."/>
            <person name="Paulsen I."/>
            <person name="Zhang H."/>
            <person name="Bastida-Corcuera F.D."/>
            <person name="Simoes-Barbosa A."/>
            <person name="Brown M.T."/>
            <person name="Hayes R.D."/>
            <person name="Mukherjee M."/>
            <person name="Okumura C.Y."/>
            <person name="Schneider R."/>
            <person name="Smith A.J."/>
            <person name="Vanacova S."/>
            <person name="Villalvazo M."/>
            <person name="Haas B.J."/>
            <person name="Pertea M."/>
            <person name="Feldblyum T.V."/>
            <person name="Utterback T.R."/>
            <person name="Shu C.L."/>
            <person name="Osoegawa K."/>
            <person name="de Jong P.J."/>
            <person name="Hrdy I."/>
            <person name="Horvathova L."/>
            <person name="Zubacova Z."/>
            <person name="Dolezal P."/>
            <person name="Malik S.B."/>
            <person name="Logsdon J.M. Jr."/>
            <person name="Henze K."/>
            <person name="Gupta A."/>
            <person name="Wang C.C."/>
            <person name="Dunne R.L."/>
            <person name="Upcroft J.A."/>
            <person name="Upcroft P."/>
            <person name="White O."/>
            <person name="Salzberg S.L."/>
            <person name="Tang P."/>
            <person name="Chiu C.-H."/>
            <person name="Lee Y.-S."/>
            <person name="Embley T.M."/>
            <person name="Coombs G.H."/>
            <person name="Mottram J.C."/>
            <person name="Tachezy J."/>
            <person name="Fraser-Liggett C.M."/>
            <person name="Johnson P.J."/>
        </authorList>
    </citation>
    <scope>NUCLEOTIDE SEQUENCE [LARGE SCALE GENOMIC DNA]</scope>
    <source>
        <strain evidence="3">G3</strain>
    </source>
</reference>
<dbReference type="InParanoid" id="A2EAM2"/>
<dbReference type="VEuPathDB" id="TrichDB:TVAG_491910"/>